<organism evidence="1 2">
    <name type="scientific">Entomophthora muscae</name>
    <dbReference type="NCBI Taxonomy" id="34485"/>
    <lineage>
        <taxon>Eukaryota</taxon>
        <taxon>Fungi</taxon>
        <taxon>Fungi incertae sedis</taxon>
        <taxon>Zoopagomycota</taxon>
        <taxon>Entomophthoromycotina</taxon>
        <taxon>Entomophthoromycetes</taxon>
        <taxon>Entomophthorales</taxon>
        <taxon>Entomophthoraceae</taxon>
        <taxon>Entomophthora</taxon>
    </lineage>
</organism>
<proteinExistence type="predicted"/>
<comment type="caution">
    <text evidence="1">The sequence shown here is derived from an EMBL/GenBank/DDBJ whole genome shotgun (WGS) entry which is preliminary data.</text>
</comment>
<evidence type="ECO:0000313" key="1">
    <source>
        <dbReference type="EMBL" id="KAJ9082022.1"/>
    </source>
</evidence>
<protein>
    <submittedName>
        <fullName evidence="1">Class II myosin, variant 2</fullName>
    </submittedName>
</protein>
<dbReference type="EMBL" id="QTSX02001446">
    <property type="protein sequence ID" value="KAJ9082022.1"/>
    <property type="molecule type" value="Genomic_DNA"/>
</dbReference>
<name>A0ACC2U6H1_9FUNG</name>
<dbReference type="Proteomes" id="UP001165960">
    <property type="component" value="Unassembled WGS sequence"/>
</dbReference>
<reference evidence="1" key="1">
    <citation type="submission" date="2022-04" db="EMBL/GenBank/DDBJ databases">
        <title>Genome of the entomopathogenic fungus Entomophthora muscae.</title>
        <authorList>
            <person name="Elya C."/>
            <person name="Lovett B.R."/>
            <person name="Lee E."/>
            <person name="Macias A.M."/>
            <person name="Hajek A.E."/>
            <person name="De Bivort B.L."/>
            <person name="Kasson M.T."/>
            <person name="De Fine Licht H.H."/>
            <person name="Stajich J.E."/>
        </authorList>
    </citation>
    <scope>NUCLEOTIDE SEQUENCE</scope>
    <source>
        <strain evidence="1">Berkeley</strain>
    </source>
</reference>
<evidence type="ECO:0000313" key="2">
    <source>
        <dbReference type="Proteomes" id="UP001165960"/>
    </source>
</evidence>
<keyword evidence="2" id="KW-1185">Reference proteome</keyword>
<sequence>MASRATSNPVGGMLDPDKKWVWVEDTEEGYIAGYITAEKGDQIQVNLTTDKVCWVNVNDTQKVNPSKFDRVQDMADLSYLNEASVAQNLKMRYLSNLIYTYSGLFLVVVNPYYKLPIYTEKMVRSYKNKRRTEMPPHIYSVADTAFHCMLQNRENQSILITGESGAGKTENTKKVIQYLTSVASDRAHNKNTDILEQQILRANPILEAFGNAQTIRNNNSSRFGKFIRIEFSSGGQIAGANIEKYLFEKSRVTHQSSKERNYHIFYQFVKGASKDTLDKFLITSDLNAYAYTKNSMKNIDGVDDETDFKITRESMDVMKFTPDQQELLFRVLAAVLHMGNIRPTADRDDQAQLRDTSVVEKLCHVLGIPVAEFTKGLLRPQMKAGRDWVTQARTVDQVLYSLESLARAMYERMFGMLVEWINAAMERPSEKTTFIGVLDIAGFEIFEVNSFEQLCINYNNEKLQQFFNHHMFKREQEEYLREGIDWKFIDFGLDLQPTIDLIEKSNPIGILSCLDEECVMPKATDKTFTEKLIALWKDKSDKFGALKFHQGFMLKHYASNVEYRTEGWLDKNKDPLNENITRLLAHSSEKHIAALFADYLVDAILSGRSRTKKGVFRTVGQRHKEQLSLLMAQLNSTEPHFVRCILPNQEKRPGKINTPLVLDQLRCNGVLEGIRICRAGFPNRLPFSEFRQRYEILAPGAIPRGFMDGKHATQLILEAVQLDPNRYRIGGSKVFFRAGVLAELEESRDANLTYLVSQFQAACRGYMARKLYRKRIDQVKAIRIIQKNARVYVQLREWSWWKLYTKVKPLLNVTRVDEELKKKEDSIRSLEVQIGTERQQRAELDRAKSELDSEKRKLEELLMSERSAALDNEEILRRTQQREVALEEELREMAAEFEQIEAQLEEVAQARAESFSKYEELSHQLEEEILQAKKLDKEKSGREEQIKQLQAELKTESERSSKLDTDRKSLDAKISELQKALALGKDKEAELIKVKSRLDAQVNDLTHKLQLEVVERQKLDERRLKAEANLKVASEKAGDFERRVAELQGQLDKQVTDFSNLGKQLKTEEGAKATIDKQRRDLSVRIEALESELSVERSENQKLLKHRKKLEEEVEGLHKLIEEKGDAESKHNEHRRLRETELAELRESLEQCQAELQEVRSTNMQLADSLRSELEQTKADNEGLIKSRNLLDAQVKELAAQLEDIEEKASGLDKAKRNAEKNIETMLDRTSDLEAELADVKANREELERLLAEANASNEEASSNSARLLRDTQALERQMDLLQEELAQEAAKREASDSLKKKLTLELSDLQARLDETEATKEELRRKVTAKASELQALRDSFSAESSERVSQVEEAKRKVEVRLAELQPAYEELTRQCASLEKSKGRLVSDLEDLRHEIEREHTSARNAEKMVKQMEAQMASATAQLEAERHEREATEASHRKLQSAYASLEKQIAEKHEQFTAISKSKGEMETELRALIDEIGDGGRNIHELEKAKRRLEAELEAKNYAMDELDTRLASAEDQRRQVEEQLTDLQNTFQTQLLAKDAQLEETRRLLLKEVNQLGERLDEEIAAKNEVLKVRKRLEDEIDDLVSNVDYSTQSKSELENAKRKAEEYIKTLQATLESEERLRLNFEELAQRHELKSNQLQTRQENLELQLEAMEKLKRQLEQRVQNLTAELEEGESKASLNATIRRLEADKTQLEEDLLDARVAIECSRAAPDNETSTAEAQKEMAAQLEKLEESRRALQVAQRVTQQELASKQRELDAAIQTKDELHAEIEKLKTALEDEIKAKNAESASQRRYKRAFNELNIKLEAEQARSAELKDASDAYKEKINDLVSSLESAEISKTKCLRQLGSLEERNAELEEAKTEAEMRLERAEQEIRELQERVEEHLYNEQQSTNDDSELSGSSLRLAEQLQRIREETERDFQERAAELEAMRSKYQERLSDLTKELEDSQSELASHQTQCANLVSQTSELTIQLENQAQLLELSNKEKEKLLSRMEALTTEHSEAIVQNNTLTREQERINIQLRQVTGQLEVKESECISLSKSKRFLQEQLDEIEGRFSSADQTRQATERSLSEIGQEASELKELLDQQRDRAEMLAIRLSKAEHAAADSQSELARIRQANSELLRAKGVLEKQAKELEFEVADLKSVSQLGGHMPSSGVNRLTSRIEELAAQLDSETNDKNEMLRNARKADRTIRELQFQLNEREKQRASLETNSQKSAAMIQQLKSQIDDLENSESNLQLAKRRAEREAADEREKSSRLEREVERLKARLDKNISTAPSPFGSINSVKSPSLAASSIRPKSPIPSMPIASTRSRGFPSRGSIANSNFRELLFAFQKDDDSKPTSPTKE</sequence>
<gene>
    <name evidence="1" type="primary">MYO1_2</name>
    <name evidence="1" type="ORF">DSO57_1008454</name>
</gene>
<accession>A0ACC2U6H1</accession>